<feature type="region of interest" description="Disordered" evidence="1">
    <location>
        <begin position="1"/>
        <end position="24"/>
    </location>
</feature>
<reference evidence="2" key="1">
    <citation type="submission" date="2021-02" db="EMBL/GenBank/DDBJ databases">
        <authorList>
            <person name="Nowell W R."/>
        </authorList>
    </citation>
    <scope>NUCLEOTIDE SEQUENCE</scope>
</reference>
<comment type="caution">
    <text evidence="2">The sequence shown here is derived from an EMBL/GenBank/DDBJ whole genome shotgun (WGS) entry which is preliminary data.</text>
</comment>
<accession>A0A821BXA9</accession>
<dbReference type="EMBL" id="CAJOBS010000518">
    <property type="protein sequence ID" value="CAF4594004.1"/>
    <property type="molecule type" value="Genomic_DNA"/>
</dbReference>
<name>A0A821BXA9_9BILA</name>
<feature type="compositionally biased region" description="Basic residues" evidence="1">
    <location>
        <begin position="1"/>
        <end position="20"/>
    </location>
</feature>
<evidence type="ECO:0000313" key="3">
    <source>
        <dbReference type="Proteomes" id="UP000663838"/>
    </source>
</evidence>
<dbReference type="AlphaFoldDB" id="A0A821BXA9"/>
<sequence>MHSSLRKRYQHPHTYTHRPPKSFDSLQIPEPITLASINDTKTHQRLSDRCEKIVQRSRYDMILIYIAVAEAKMNEWKDKFDTDLDEMKEYLVRGASHKRLHRVMVDILYRPSFFRHSSDGQELDLVYRWSSFIDKSKVHFSPTLYHDSHQHHLSSKQMEFLHRGPSYVSTCQLHIVSGSSLNMDHLLTKQMSSLRRVLTRVFTKYPVDLSRRMNFEKEIQNLFHASFDQSIPSTFEERPQNEFQQKSDDFVQHSTSYEFIGMFDGINTEQQQLDELVNSINSQFETLHQKRLINNDYRTKFTISKKSTMKLPYLYFLPEINEGLLQALYTFLAHTLVSTRHKRLSNDAIHELTALVLRNNFFSYDDKLIDLPKVVH</sequence>
<dbReference type="Proteomes" id="UP000663838">
    <property type="component" value="Unassembled WGS sequence"/>
</dbReference>
<gene>
    <name evidence="2" type="ORF">TOA249_LOCUS10140</name>
</gene>
<proteinExistence type="predicted"/>
<evidence type="ECO:0000313" key="2">
    <source>
        <dbReference type="EMBL" id="CAF4594004.1"/>
    </source>
</evidence>
<protein>
    <submittedName>
        <fullName evidence="2">Uncharacterized protein</fullName>
    </submittedName>
</protein>
<evidence type="ECO:0000256" key="1">
    <source>
        <dbReference type="SAM" id="MobiDB-lite"/>
    </source>
</evidence>
<organism evidence="2 3">
    <name type="scientific">Rotaria socialis</name>
    <dbReference type="NCBI Taxonomy" id="392032"/>
    <lineage>
        <taxon>Eukaryota</taxon>
        <taxon>Metazoa</taxon>
        <taxon>Spiralia</taxon>
        <taxon>Gnathifera</taxon>
        <taxon>Rotifera</taxon>
        <taxon>Eurotatoria</taxon>
        <taxon>Bdelloidea</taxon>
        <taxon>Philodinida</taxon>
        <taxon>Philodinidae</taxon>
        <taxon>Rotaria</taxon>
    </lineage>
</organism>